<protein>
    <recommendedName>
        <fullName evidence="9">Peptidase C1A papain C-terminal domain-containing protein</fullName>
    </recommendedName>
</protein>
<keyword evidence="6" id="KW-0865">Zymogen</keyword>
<dbReference type="InterPro" id="IPR038765">
    <property type="entry name" value="Papain-like_cys_pep_sf"/>
</dbReference>
<dbReference type="CDD" id="cd02620">
    <property type="entry name" value="Peptidase_C1A_CathepsinB"/>
    <property type="match status" value="1"/>
</dbReference>
<sequence>ISILTTVRYIISLICSCCYHLKLTIIITYNMKAVYLVLLVVAVAAAVELDQQLERDEIIEAVNSGDSTWTAGRNFDPSYKKKHIKHLLGTLKRPGGSRLPALEEDGEEIDLPKNFDARKKWPTCVSLQEVRDQGPCGSCWAVGAAAAFTDRYCIASKMEFNGHLSAEELLCCCSQCGDGCNGGYPDAAWQFFETNGIVTGGDFHSHEGCQPYTLPTCEHHVPGTRKDCSAYGDLPTPQCKSKCYNRNYKNHSFTDDHHKVNSTFSISKDVKKTQKEIFKNGPVEASFDVYEDFLSYKSGVYQHTTGDFLGGHAVKVIGWGVEKKVPYWLVANSWNSDWGDQGFFKIRRGNDECSFEDDMSGGYPDV</sequence>
<evidence type="ECO:0000256" key="2">
    <source>
        <dbReference type="ARBA" id="ARBA00022670"/>
    </source>
</evidence>
<organism evidence="10">
    <name type="scientific">Graphocephala atropunctata</name>
    <dbReference type="NCBI Taxonomy" id="36148"/>
    <lineage>
        <taxon>Eukaryota</taxon>
        <taxon>Metazoa</taxon>
        <taxon>Ecdysozoa</taxon>
        <taxon>Arthropoda</taxon>
        <taxon>Hexapoda</taxon>
        <taxon>Insecta</taxon>
        <taxon>Pterygota</taxon>
        <taxon>Neoptera</taxon>
        <taxon>Paraneoptera</taxon>
        <taxon>Hemiptera</taxon>
        <taxon>Auchenorrhyncha</taxon>
        <taxon>Membracoidea</taxon>
        <taxon>Cicadellidae</taxon>
        <taxon>Cicadellinae</taxon>
        <taxon>Cicadellini</taxon>
        <taxon>Graphocephala</taxon>
    </lineage>
</organism>
<dbReference type="PROSITE" id="PS00639">
    <property type="entry name" value="THIOL_PROTEASE_HIS"/>
    <property type="match status" value="1"/>
</dbReference>
<dbReference type="PANTHER" id="PTHR12411">
    <property type="entry name" value="CYSTEINE PROTEASE FAMILY C1-RELATED"/>
    <property type="match status" value="1"/>
</dbReference>
<proteinExistence type="inferred from homology"/>
<keyword evidence="2" id="KW-0645">Protease</keyword>
<dbReference type="InterPro" id="IPR013128">
    <property type="entry name" value="Peptidase_C1A"/>
</dbReference>
<dbReference type="InterPro" id="IPR012599">
    <property type="entry name" value="Propeptide_C1A"/>
</dbReference>
<dbReference type="PRINTS" id="PR00705">
    <property type="entry name" value="PAPAIN"/>
</dbReference>
<feature type="transmembrane region" description="Helical" evidence="8">
    <location>
        <begin position="7"/>
        <end position="27"/>
    </location>
</feature>
<feature type="non-terminal residue" evidence="10">
    <location>
        <position position="1"/>
    </location>
</feature>
<dbReference type="InterPro" id="IPR025661">
    <property type="entry name" value="Pept_asp_AS"/>
</dbReference>
<dbReference type="GO" id="GO:0006508">
    <property type="term" value="P:proteolysis"/>
    <property type="evidence" value="ECO:0007669"/>
    <property type="project" value="UniProtKB-KW"/>
</dbReference>
<dbReference type="GO" id="GO:0004197">
    <property type="term" value="F:cysteine-type endopeptidase activity"/>
    <property type="evidence" value="ECO:0007669"/>
    <property type="project" value="InterPro"/>
</dbReference>
<evidence type="ECO:0000256" key="3">
    <source>
        <dbReference type="ARBA" id="ARBA00022729"/>
    </source>
</evidence>
<dbReference type="AlphaFoldDB" id="A0A1B6KEB9"/>
<keyword evidence="8" id="KW-1133">Transmembrane helix</keyword>
<dbReference type="SUPFAM" id="SSF54001">
    <property type="entry name" value="Cysteine proteinases"/>
    <property type="match status" value="1"/>
</dbReference>
<dbReference type="InterPro" id="IPR000668">
    <property type="entry name" value="Peptidase_C1A_C"/>
</dbReference>
<keyword evidence="4" id="KW-0378">Hydrolase</keyword>
<reference evidence="10" key="1">
    <citation type="submission" date="2015-11" db="EMBL/GenBank/DDBJ databases">
        <title>De novo transcriptome assembly of four potential Pierce s Disease insect vectors from Arizona vineyards.</title>
        <authorList>
            <person name="Tassone E.E."/>
        </authorList>
    </citation>
    <scope>NUCLEOTIDE SEQUENCE</scope>
</reference>
<keyword evidence="8" id="KW-0812">Transmembrane</keyword>
<dbReference type="SMART" id="SM00645">
    <property type="entry name" value="Pept_C1"/>
    <property type="match status" value="1"/>
</dbReference>
<dbReference type="InterPro" id="IPR000169">
    <property type="entry name" value="Pept_cys_AS"/>
</dbReference>
<gene>
    <name evidence="10" type="ORF">g.29389</name>
</gene>
<accession>A0A1B6KEB9</accession>
<keyword evidence="7" id="KW-1015">Disulfide bond</keyword>
<keyword evidence="5" id="KW-0788">Thiol protease</keyword>
<evidence type="ECO:0000256" key="4">
    <source>
        <dbReference type="ARBA" id="ARBA00022801"/>
    </source>
</evidence>
<evidence type="ECO:0000256" key="5">
    <source>
        <dbReference type="ARBA" id="ARBA00022807"/>
    </source>
</evidence>
<evidence type="ECO:0000256" key="6">
    <source>
        <dbReference type="ARBA" id="ARBA00023145"/>
    </source>
</evidence>
<evidence type="ECO:0000259" key="9">
    <source>
        <dbReference type="SMART" id="SM00645"/>
    </source>
</evidence>
<comment type="similarity">
    <text evidence="1">Belongs to the peptidase C1 family.</text>
</comment>
<feature type="domain" description="Peptidase C1A papain C-terminal" evidence="9">
    <location>
        <begin position="111"/>
        <end position="363"/>
    </location>
</feature>
<dbReference type="Gene3D" id="3.90.70.10">
    <property type="entry name" value="Cysteine proteinases"/>
    <property type="match status" value="1"/>
</dbReference>
<dbReference type="PROSITE" id="PS00139">
    <property type="entry name" value="THIOL_PROTEASE_CYS"/>
    <property type="match status" value="1"/>
</dbReference>
<dbReference type="EMBL" id="GEBQ01030453">
    <property type="protein sequence ID" value="JAT09524.1"/>
    <property type="molecule type" value="Transcribed_RNA"/>
</dbReference>
<dbReference type="FunFam" id="3.90.70.10:FF:000031">
    <property type="entry name" value="Cathepsin B"/>
    <property type="match status" value="1"/>
</dbReference>
<dbReference type="PROSITE" id="PS00640">
    <property type="entry name" value="THIOL_PROTEASE_ASN"/>
    <property type="match status" value="1"/>
</dbReference>
<keyword evidence="8" id="KW-0472">Membrane</keyword>
<evidence type="ECO:0000256" key="7">
    <source>
        <dbReference type="ARBA" id="ARBA00023157"/>
    </source>
</evidence>
<evidence type="ECO:0000256" key="8">
    <source>
        <dbReference type="SAM" id="Phobius"/>
    </source>
</evidence>
<name>A0A1B6KEB9_9HEMI</name>
<dbReference type="Pfam" id="PF08127">
    <property type="entry name" value="Propeptide_C1"/>
    <property type="match status" value="1"/>
</dbReference>
<keyword evidence="3" id="KW-0732">Signal</keyword>
<evidence type="ECO:0000256" key="1">
    <source>
        <dbReference type="ARBA" id="ARBA00008455"/>
    </source>
</evidence>
<dbReference type="Pfam" id="PF00112">
    <property type="entry name" value="Peptidase_C1"/>
    <property type="match status" value="1"/>
</dbReference>
<evidence type="ECO:0000313" key="10">
    <source>
        <dbReference type="EMBL" id="JAT09524.1"/>
    </source>
</evidence>
<dbReference type="InterPro" id="IPR025660">
    <property type="entry name" value="Pept_his_AS"/>
</dbReference>